<dbReference type="EMBL" id="PJCH01000005">
    <property type="protein sequence ID" value="PQA87777.1"/>
    <property type="molecule type" value="Genomic_DNA"/>
</dbReference>
<evidence type="ECO:0000256" key="1">
    <source>
        <dbReference type="ARBA" id="ARBA00022763"/>
    </source>
</evidence>
<dbReference type="AlphaFoldDB" id="A0A2S7K5J1"/>
<sequence length="121" mass="13511">MPTDYDAIHDLIREVPKGEAASYGMIASLLPGVGPRMVARAMWTARKDLKWYRIITASGAPADHSGAEEQRRRLKAEGVAFKKNGAVDWAQCRWKGPTQKWVDKSGLSIEEVMEIIAGWKK</sequence>
<evidence type="ECO:0000313" key="4">
    <source>
        <dbReference type="Proteomes" id="UP000239504"/>
    </source>
</evidence>
<keyword evidence="1" id="KW-0227">DNA damage</keyword>
<dbReference type="PANTHER" id="PTHR42942:SF1">
    <property type="entry name" value="ALKYLTRANSFERASE-LIKE PROTEIN 1"/>
    <property type="match status" value="1"/>
</dbReference>
<keyword evidence="4" id="KW-1185">Reference proteome</keyword>
<dbReference type="SUPFAM" id="SSF46767">
    <property type="entry name" value="Methylated DNA-protein cysteine methyltransferase, C-terminal domain"/>
    <property type="match status" value="1"/>
</dbReference>
<keyword evidence="3" id="KW-0808">Transferase</keyword>
<dbReference type="Proteomes" id="UP000239504">
    <property type="component" value="Unassembled WGS sequence"/>
</dbReference>
<dbReference type="Pfam" id="PF01035">
    <property type="entry name" value="DNA_binding_1"/>
    <property type="match status" value="1"/>
</dbReference>
<dbReference type="GO" id="GO:0006281">
    <property type="term" value="P:DNA repair"/>
    <property type="evidence" value="ECO:0007669"/>
    <property type="project" value="InterPro"/>
</dbReference>
<protein>
    <submittedName>
        <fullName evidence="3">Cysteine methyltransferase</fullName>
    </submittedName>
</protein>
<dbReference type="InterPro" id="IPR036388">
    <property type="entry name" value="WH-like_DNA-bd_sf"/>
</dbReference>
<evidence type="ECO:0000313" key="3">
    <source>
        <dbReference type="EMBL" id="PQA87777.1"/>
    </source>
</evidence>
<keyword evidence="3" id="KW-0489">Methyltransferase</keyword>
<organism evidence="3 4">
    <name type="scientific">Hyphococcus luteus</name>
    <dbReference type="NCBI Taxonomy" id="2058213"/>
    <lineage>
        <taxon>Bacteria</taxon>
        <taxon>Pseudomonadati</taxon>
        <taxon>Pseudomonadota</taxon>
        <taxon>Alphaproteobacteria</taxon>
        <taxon>Parvularculales</taxon>
        <taxon>Parvularculaceae</taxon>
        <taxon>Hyphococcus</taxon>
    </lineage>
</organism>
<dbReference type="InterPro" id="IPR052520">
    <property type="entry name" value="ATL_DNA_repair"/>
</dbReference>
<gene>
    <name evidence="3" type="ORF">CW354_05310</name>
</gene>
<dbReference type="InterPro" id="IPR036217">
    <property type="entry name" value="MethylDNA_cys_MeTrfase_DNAb"/>
</dbReference>
<dbReference type="RefSeq" id="WP_104829021.1">
    <property type="nucleotide sequence ID" value="NZ_PJCH01000005.1"/>
</dbReference>
<comment type="caution">
    <text evidence="3">The sequence shown here is derived from an EMBL/GenBank/DDBJ whole genome shotgun (WGS) entry which is preliminary data.</text>
</comment>
<evidence type="ECO:0000259" key="2">
    <source>
        <dbReference type="Pfam" id="PF01035"/>
    </source>
</evidence>
<name>A0A2S7K5J1_9PROT</name>
<dbReference type="GO" id="GO:0008168">
    <property type="term" value="F:methyltransferase activity"/>
    <property type="evidence" value="ECO:0007669"/>
    <property type="project" value="UniProtKB-KW"/>
</dbReference>
<reference evidence="3 4" key="1">
    <citation type="submission" date="2017-12" db="EMBL/GenBank/DDBJ databases">
        <authorList>
            <person name="Hurst M.R.H."/>
        </authorList>
    </citation>
    <scope>NUCLEOTIDE SEQUENCE [LARGE SCALE GENOMIC DNA]</scope>
    <source>
        <strain evidence="3 4">SY-3-19</strain>
    </source>
</reference>
<dbReference type="InterPro" id="IPR014048">
    <property type="entry name" value="MethylDNA_cys_MeTrfase_DNA-bd"/>
</dbReference>
<dbReference type="PANTHER" id="PTHR42942">
    <property type="entry name" value="6-O-METHYLGUANINE DNA METHYLTRANSFERASE"/>
    <property type="match status" value="1"/>
</dbReference>
<dbReference type="OrthoDB" id="9802228at2"/>
<feature type="domain" description="Methylated-DNA-[protein]-cysteine S-methyltransferase DNA binding" evidence="2">
    <location>
        <begin position="7"/>
        <end position="79"/>
    </location>
</feature>
<dbReference type="GO" id="GO:0032259">
    <property type="term" value="P:methylation"/>
    <property type="evidence" value="ECO:0007669"/>
    <property type="project" value="UniProtKB-KW"/>
</dbReference>
<accession>A0A2S7K5J1</accession>
<proteinExistence type="predicted"/>
<dbReference type="Gene3D" id="1.10.10.10">
    <property type="entry name" value="Winged helix-like DNA-binding domain superfamily/Winged helix DNA-binding domain"/>
    <property type="match status" value="1"/>
</dbReference>